<reference evidence="2 3" key="1">
    <citation type="submission" date="2012-01" db="EMBL/GenBank/DDBJ databases">
        <title>Complete sequence of chromosome of Clostridium pasteurianum BC1.</title>
        <authorList>
            <consortium name="US DOE Joint Genome Institute"/>
            <person name="Lucas S."/>
            <person name="Han J."/>
            <person name="Lapidus A."/>
            <person name="Cheng J.-F."/>
            <person name="Goodwin L."/>
            <person name="Pitluck S."/>
            <person name="Peters L."/>
            <person name="Mikhailova N."/>
            <person name="Teshima H."/>
            <person name="Detter J.C."/>
            <person name="Han C."/>
            <person name="Tapia R."/>
            <person name="Land M."/>
            <person name="Hauser L."/>
            <person name="Kyrpides N."/>
            <person name="Ivanova N."/>
            <person name="Pagani I."/>
            <person name="Dunn J."/>
            <person name="Taghavi S."/>
            <person name="Francis A."/>
            <person name="van der Lelie D."/>
            <person name="Woyke T."/>
        </authorList>
    </citation>
    <scope>NUCLEOTIDE SEQUENCE [LARGE SCALE GENOMIC DNA]</scope>
    <source>
        <strain evidence="2 3">BC1</strain>
    </source>
</reference>
<dbReference type="EMBL" id="CP003261">
    <property type="protein sequence ID" value="AGK96572.1"/>
    <property type="molecule type" value="Genomic_DNA"/>
</dbReference>
<name>R4K0G2_CLOPA</name>
<proteinExistence type="predicted"/>
<organism evidence="2 3">
    <name type="scientific">Clostridium pasteurianum BC1</name>
    <dbReference type="NCBI Taxonomy" id="86416"/>
    <lineage>
        <taxon>Bacteria</taxon>
        <taxon>Bacillati</taxon>
        <taxon>Bacillota</taxon>
        <taxon>Clostridia</taxon>
        <taxon>Eubacteriales</taxon>
        <taxon>Clostridiaceae</taxon>
        <taxon>Clostridium</taxon>
    </lineage>
</organism>
<keyword evidence="1" id="KW-1133">Transmembrane helix</keyword>
<dbReference type="InterPro" id="IPR011042">
    <property type="entry name" value="6-blade_b-propeller_TolB-like"/>
</dbReference>
<keyword evidence="3" id="KW-1185">Reference proteome</keyword>
<dbReference type="HOGENOM" id="CLU_050665_0_0_9"/>
<evidence type="ECO:0000313" key="3">
    <source>
        <dbReference type="Proteomes" id="UP000013523"/>
    </source>
</evidence>
<dbReference type="Gene3D" id="2.120.10.30">
    <property type="entry name" value="TolB, C-terminal domain"/>
    <property type="match status" value="1"/>
</dbReference>
<dbReference type="KEGG" id="cpas:Clopa_1647"/>
<evidence type="ECO:0000256" key="1">
    <source>
        <dbReference type="SAM" id="Phobius"/>
    </source>
</evidence>
<dbReference type="AlphaFoldDB" id="R4K0G2"/>
<dbReference type="eggNOG" id="COG3391">
    <property type="taxonomic scope" value="Bacteria"/>
</dbReference>
<dbReference type="SUPFAM" id="SSF82171">
    <property type="entry name" value="DPP6 N-terminal domain-like"/>
    <property type="match status" value="1"/>
</dbReference>
<keyword evidence="1" id="KW-0812">Transmembrane</keyword>
<sequence>MSKILKHITIWICISLVIQFSALYYVNENYLKAETSFQTKKVEVSATKKVEIAINIPGDANEVRASYDGNYISYYQGGVIRIVNTLNGQEKSVTASDGNKISMYKWLPDRHRIIIAEKSSGDGSGSIELKYYDASKDVKDNIERLSWSDSESQVQDIQVSPITNLMFVKVKRDSLRSDTYEVNAMNEVTKINTSSNLGNIKILPHEDELIYENSYNHTIQTTNKNHSITFKDIPNPVVLGCDSNDNVYIGNFTNGKIDKVFYGSPQNHTEQWKVLNVTEPFNPNDVYISEAGEIYVNNNLKGQIQALKGNKTTDYQGTLLEMAEKVIISNDNGKLVKTVYK</sequence>
<dbReference type="STRING" id="86416.Clopa_1647"/>
<dbReference type="RefSeq" id="WP_015614891.1">
    <property type="nucleotide sequence ID" value="NC_021182.1"/>
</dbReference>
<dbReference type="OrthoDB" id="1630871at2"/>
<accession>R4K0G2</accession>
<evidence type="ECO:0000313" key="2">
    <source>
        <dbReference type="EMBL" id="AGK96572.1"/>
    </source>
</evidence>
<feature type="transmembrane region" description="Helical" evidence="1">
    <location>
        <begin position="7"/>
        <end position="26"/>
    </location>
</feature>
<dbReference type="Proteomes" id="UP000013523">
    <property type="component" value="Chromosome"/>
</dbReference>
<protein>
    <submittedName>
        <fullName evidence="2">Uncharacterized protein</fullName>
    </submittedName>
</protein>
<dbReference type="PATRIC" id="fig|86416.3.peg.1623"/>
<keyword evidence="1" id="KW-0472">Membrane</keyword>
<gene>
    <name evidence="2" type="ORF">Clopa_1647</name>
</gene>